<evidence type="ECO:0000256" key="10">
    <source>
        <dbReference type="ARBA" id="ARBA00023239"/>
    </source>
</evidence>
<organism evidence="14 15">
    <name type="scientific">Deinococcus marmoris</name>
    <dbReference type="NCBI Taxonomy" id="249408"/>
    <lineage>
        <taxon>Bacteria</taxon>
        <taxon>Thermotogati</taxon>
        <taxon>Deinococcota</taxon>
        <taxon>Deinococci</taxon>
        <taxon>Deinococcales</taxon>
        <taxon>Deinococcaceae</taxon>
        <taxon>Deinococcus</taxon>
    </lineage>
</organism>
<evidence type="ECO:0000256" key="5">
    <source>
        <dbReference type="ARBA" id="ARBA00022630"/>
    </source>
</evidence>
<keyword evidence="8" id="KW-0238">DNA-binding</keyword>
<dbReference type="GO" id="GO:0003904">
    <property type="term" value="F:deoxyribodipyrimidine photo-lyase activity"/>
    <property type="evidence" value="ECO:0007669"/>
    <property type="project" value="UniProtKB-EC"/>
</dbReference>
<keyword evidence="6" id="KW-0227">DNA damage</keyword>
<evidence type="ECO:0000256" key="8">
    <source>
        <dbReference type="ARBA" id="ARBA00023125"/>
    </source>
</evidence>
<dbReference type="InterPro" id="IPR036155">
    <property type="entry name" value="Crypto/Photolyase_N_sf"/>
</dbReference>
<protein>
    <recommendedName>
        <fullName evidence="4">Deoxyribodipyrimidine photo-lyase</fullName>
        <ecNumber evidence="3">4.1.99.3</ecNumber>
    </recommendedName>
    <alternativeName>
        <fullName evidence="11">DNA photolyase</fullName>
    </alternativeName>
</protein>
<sequence length="445" mass="50538">MIHDSRIQPLRPGAPGKGKFVLLWVQTSVRTHDNHALEYAVRQANELGLPLVAVFGLTPDYPEANARHFQYLLEGLRDLRANLAARGIPLSIRLGKPPEVALEAAREGAALVVTDVGYLNIQRAWRDWLRAQLEVPLIQVESEAVIPVHTVSGKQEYAARTIRPKIHRLWHEYLVPLEVHDLTVQTDDWETGLGVGDPAALVGTLPVDHSVLPGTETGGEDAALERVEEFISLDLAKYDTRRNDPNVEGSSRLSAYLHYGHLSPLTAALAAREHGGPGADAFLEELIVRRELSFNLCTFNPQYDQYAGLPDWARKTLEEHAGDRREYQYTREEFDAAQTHDPYWNAAQNQMVRTGRMHNYMRMYWGKKILEWTPNPRTAYAEMVWLNNRYEQDGRDPNSYAGMGWVLGLHDRPWTRRPIFGMVRYMNAGGLKRKFDADAYAARWA</sequence>
<dbReference type="Proteomes" id="UP000186607">
    <property type="component" value="Unassembled WGS sequence"/>
</dbReference>
<dbReference type="RefSeq" id="WP_075831261.1">
    <property type="nucleotide sequence ID" value="NZ_MSTI01000047.1"/>
</dbReference>
<evidence type="ECO:0000313" key="15">
    <source>
        <dbReference type="Proteomes" id="UP000186607"/>
    </source>
</evidence>
<keyword evidence="15" id="KW-1185">Reference proteome</keyword>
<dbReference type="FunFam" id="1.10.579.10:FF:000002">
    <property type="entry name" value="Deoxyribodipyrimidine photolyase"/>
    <property type="match status" value="1"/>
</dbReference>
<accession>A0A1U7P1E3</accession>
<name>A0A1U7P1E3_9DEIO</name>
<evidence type="ECO:0000259" key="13">
    <source>
        <dbReference type="PROSITE" id="PS51645"/>
    </source>
</evidence>
<keyword evidence="5" id="KW-0285">Flavoprotein</keyword>
<evidence type="ECO:0000256" key="1">
    <source>
        <dbReference type="ARBA" id="ARBA00001974"/>
    </source>
</evidence>
<dbReference type="GO" id="GO:0000719">
    <property type="term" value="P:photoreactive repair"/>
    <property type="evidence" value="ECO:0007669"/>
    <property type="project" value="TreeGrafter"/>
</dbReference>
<dbReference type="InterPro" id="IPR052219">
    <property type="entry name" value="Photolyase_Class-2"/>
</dbReference>
<dbReference type="SUPFAM" id="SSF52425">
    <property type="entry name" value="Cryptochrome/photolyase, N-terminal domain"/>
    <property type="match status" value="1"/>
</dbReference>
<evidence type="ECO:0000256" key="12">
    <source>
        <dbReference type="ARBA" id="ARBA00033999"/>
    </source>
</evidence>
<reference evidence="14 15" key="1">
    <citation type="submission" date="2017-01" db="EMBL/GenBank/DDBJ databases">
        <title>Genome Analysis of Deinococcus marmoris KOPRI26562.</title>
        <authorList>
            <person name="Kim J.H."/>
            <person name="Oh H.-M."/>
        </authorList>
    </citation>
    <scope>NUCLEOTIDE SEQUENCE [LARGE SCALE GENOMIC DNA]</scope>
    <source>
        <strain evidence="14 15">KOPRI26562</strain>
    </source>
</reference>
<evidence type="ECO:0000256" key="3">
    <source>
        <dbReference type="ARBA" id="ARBA00013149"/>
    </source>
</evidence>
<dbReference type="SUPFAM" id="SSF48173">
    <property type="entry name" value="Cryptochrome/photolyase FAD-binding domain"/>
    <property type="match status" value="1"/>
</dbReference>
<dbReference type="InterPro" id="IPR014729">
    <property type="entry name" value="Rossmann-like_a/b/a_fold"/>
</dbReference>
<dbReference type="eggNOG" id="COG0415">
    <property type="taxonomic scope" value="Bacteria"/>
</dbReference>
<dbReference type="PROSITE" id="PS51645">
    <property type="entry name" value="PHR_CRY_ALPHA_BETA"/>
    <property type="match status" value="1"/>
</dbReference>
<evidence type="ECO:0000256" key="4">
    <source>
        <dbReference type="ARBA" id="ARBA00014046"/>
    </source>
</evidence>
<feature type="domain" description="Photolyase/cryptochrome alpha/beta" evidence="13">
    <location>
        <begin position="19"/>
        <end position="148"/>
    </location>
</feature>
<dbReference type="PANTHER" id="PTHR10211:SF0">
    <property type="entry name" value="DEOXYRIBODIPYRIMIDINE PHOTO-LYASE"/>
    <property type="match status" value="1"/>
</dbReference>
<evidence type="ECO:0000256" key="9">
    <source>
        <dbReference type="ARBA" id="ARBA00023204"/>
    </source>
</evidence>
<dbReference type="AlphaFoldDB" id="A0A1U7P1E3"/>
<keyword evidence="9" id="KW-0234">DNA repair</keyword>
<dbReference type="PANTHER" id="PTHR10211">
    <property type="entry name" value="DEOXYRIBODIPYRIMIDINE PHOTOLYASE"/>
    <property type="match status" value="1"/>
</dbReference>
<dbReference type="Gene3D" id="1.25.40.80">
    <property type="match status" value="1"/>
</dbReference>
<dbReference type="OrthoDB" id="9772484at2"/>
<dbReference type="EMBL" id="MSTI01000047">
    <property type="protein sequence ID" value="OLV18980.1"/>
    <property type="molecule type" value="Genomic_DNA"/>
</dbReference>
<keyword evidence="7" id="KW-0274">FAD</keyword>
<dbReference type="Gene3D" id="3.40.50.620">
    <property type="entry name" value="HUPs"/>
    <property type="match status" value="1"/>
</dbReference>
<comment type="cofactor">
    <cofactor evidence="1">
        <name>FAD</name>
        <dbReference type="ChEBI" id="CHEBI:57692"/>
    </cofactor>
</comment>
<dbReference type="InterPro" id="IPR006050">
    <property type="entry name" value="DNA_photolyase_N"/>
</dbReference>
<comment type="caution">
    <text evidence="14">The sequence shown here is derived from an EMBL/GenBank/DDBJ whole genome shotgun (WGS) entry which is preliminary data.</text>
</comment>
<evidence type="ECO:0000256" key="6">
    <source>
        <dbReference type="ARBA" id="ARBA00022763"/>
    </source>
</evidence>
<dbReference type="STRING" id="249408.BOO71_0004162"/>
<proteinExistence type="inferred from homology"/>
<dbReference type="GO" id="GO:0003677">
    <property type="term" value="F:DNA binding"/>
    <property type="evidence" value="ECO:0007669"/>
    <property type="project" value="UniProtKB-KW"/>
</dbReference>
<dbReference type="Pfam" id="PF00875">
    <property type="entry name" value="DNA_photolyase"/>
    <property type="match status" value="1"/>
</dbReference>
<evidence type="ECO:0000256" key="2">
    <source>
        <dbReference type="ARBA" id="ARBA00006409"/>
    </source>
</evidence>
<dbReference type="EC" id="4.1.99.3" evidence="3"/>
<evidence type="ECO:0000256" key="7">
    <source>
        <dbReference type="ARBA" id="ARBA00022827"/>
    </source>
</evidence>
<comment type="catalytic activity">
    <reaction evidence="12">
        <text>cyclobutadipyrimidine (in DNA) = 2 pyrimidine residues (in DNA).</text>
        <dbReference type="EC" id="4.1.99.3"/>
    </reaction>
</comment>
<dbReference type="InterPro" id="IPR036134">
    <property type="entry name" value="Crypto/Photolyase_FAD-like_sf"/>
</dbReference>
<keyword evidence="10 14" id="KW-0456">Lyase</keyword>
<evidence type="ECO:0000313" key="14">
    <source>
        <dbReference type="EMBL" id="OLV18980.1"/>
    </source>
</evidence>
<comment type="similarity">
    <text evidence="2">Belongs to the DNA photolyase class-2 family.</text>
</comment>
<dbReference type="Gene3D" id="1.10.579.10">
    <property type="entry name" value="DNA Cyclobutane Dipyrimidine Photolyase, subunit A, domain 3"/>
    <property type="match status" value="1"/>
</dbReference>
<evidence type="ECO:0000256" key="11">
    <source>
        <dbReference type="ARBA" id="ARBA00031671"/>
    </source>
</evidence>
<gene>
    <name evidence="14" type="ORF">BOO71_0004162</name>
</gene>